<reference evidence="2" key="1">
    <citation type="thesis" date="2020" institute="ProQuest LLC" country="789 East Eisenhower Parkway, Ann Arbor, MI, USA">
        <title>Comparative Genomics and Chromosome Evolution.</title>
        <authorList>
            <person name="Mudd A.B."/>
        </authorList>
    </citation>
    <scope>NUCLEOTIDE SEQUENCE</scope>
    <source>
        <strain evidence="2">237g6f4</strain>
        <tissue evidence="2">Blood</tissue>
    </source>
</reference>
<dbReference type="AlphaFoldDB" id="A0AAV7CPG6"/>
<name>A0AAV7CPG6_ENGPU</name>
<proteinExistence type="predicted"/>
<comment type="caution">
    <text evidence="2">The sequence shown here is derived from an EMBL/GenBank/DDBJ whole genome shotgun (WGS) entry which is preliminary data.</text>
</comment>
<dbReference type="InterPro" id="IPR006598">
    <property type="entry name" value="CAP10"/>
</dbReference>
<evidence type="ECO:0000313" key="3">
    <source>
        <dbReference type="Proteomes" id="UP000824782"/>
    </source>
</evidence>
<gene>
    <name evidence="2" type="ORF">GDO81_005389</name>
</gene>
<protein>
    <recommendedName>
        <fullName evidence="1">Glycosyl transferase CAP10 domain-containing protein</fullName>
    </recommendedName>
</protein>
<evidence type="ECO:0000259" key="1">
    <source>
        <dbReference type="SMART" id="SM00672"/>
    </source>
</evidence>
<dbReference type="SMART" id="SM00672">
    <property type="entry name" value="CAP10"/>
    <property type="match status" value="1"/>
</dbReference>
<dbReference type="Pfam" id="PF05686">
    <property type="entry name" value="Glyco_transf_90"/>
    <property type="match status" value="1"/>
</dbReference>
<dbReference type="GO" id="GO:0012505">
    <property type="term" value="C:endomembrane system"/>
    <property type="evidence" value="ECO:0007669"/>
    <property type="project" value="TreeGrafter"/>
</dbReference>
<dbReference type="PANTHER" id="PTHR12203:SF21">
    <property type="entry name" value="PROTEIN O-GLUCOSYLTRANSFERASE 2"/>
    <property type="match status" value="1"/>
</dbReference>
<keyword evidence="3" id="KW-1185">Reference proteome</keyword>
<organism evidence="2 3">
    <name type="scientific">Engystomops pustulosus</name>
    <name type="common">Tungara frog</name>
    <name type="synonym">Physalaemus pustulosus</name>
    <dbReference type="NCBI Taxonomy" id="76066"/>
    <lineage>
        <taxon>Eukaryota</taxon>
        <taxon>Metazoa</taxon>
        <taxon>Chordata</taxon>
        <taxon>Craniata</taxon>
        <taxon>Vertebrata</taxon>
        <taxon>Euteleostomi</taxon>
        <taxon>Amphibia</taxon>
        <taxon>Batrachia</taxon>
        <taxon>Anura</taxon>
        <taxon>Neobatrachia</taxon>
        <taxon>Hyloidea</taxon>
        <taxon>Leptodactylidae</taxon>
        <taxon>Leiuperinae</taxon>
        <taxon>Engystomops</taxon>
    </lineage>
</organism>
<feature type="domain" description="Glycosyl transferase CAP10" evidence="1">
    <location>
        <begin position="64"/>
        <end position="307"/>
    </location>
</feature>
<dbReference type="EMBL" id="WNYA01000002">
    <property type="protein sequence ID" value="KAG8586491.1"/>
    <property type="molecule type" value="Genomic_DNA"/>
</dbReference>
<dbReference type="InterPro" id="IPR051091">
    <property type="entry name" value="O-Glucosyltr/Glycosyltrsf_90"/>
</dbReference>
<evidence type="ECO:0000313" key="2">
    <source>
        <dbReference type="EMBL" id="KAG8586491.1"/>
    </source>
</evidence>
<dbReference type="Proteomes" id="UP000824782">
    <property type="component" value="Unassembled WGS sequence"/>
</dbReference>
<dbReference type="PANTHER" id="PTHR12203">
    <property type="entry name" value="KDEL LYS-ASP-GLU-LEU CONTAINING - RELATED"/>
    <property type="match status" value="1"/>
</dbReference>
<dbReference type="GO" id="GO:0046527">
    <property type="term" value="F:glucosyltransferase activity"/>
    <property type="evidence" value="ECO:0007669"/>
    <property type="project" value="TreeGrafter"/>
</dbReference>
<sequence>MGPSLYDTNCLPVTEIFRSKLKLMADMLLNLHIFSKIYIKTYGEHVGFRIFMDSLLLSLTNKVKVPDIEFFVNLGDWPLEKRKVPPFHPIFSWCGSLETKDIVMPTYDLTDSVLETMGRVSLDMMSVQAHTGPKWEEKNNTAFWRGRDSCKERLELVKMSKKHPDMIDAAFTHFFFFKHDENLYGSIVQPIPFFDFFKYKYQILIDGTVAAYRMPYLLVGNSVILKQDSIYYEHFYNELQPWKHYVPFKRDLSDLLEKIQWVKDHDEEAKRIAEAGQMFARNNLMGDHVFCYYFKLFHAYAKLQVSEPKIREGMERVENTAENFFPCECQKSKVRKRIINSLPHTTFLQWVTFDAVNLSHYRIHGCSMAFIIVTSQLIV</sequence>
<accession>A0AAV7CPG6</accession>